<gene>
    <name evidence="1" type="ORF">KIW84_074703</name>
</gene>
<accession>A0A9D4VUM8</accession>
<proteinExistence type="predicted"/>
<dbReference type="AlphaFoldDB" id="A0A9D4VUM8"/>
<name>A0A9D4VUM8_PEA</name>
<protein>
    <submittedName>
        <fullName evidence="1">Uncharacterized protein</fullName>
    </submittedName>
</protein>
<dbReference type="Gramene" id="Psat07G0470300-T1">
    <property type="protein sequence ID" value="KAI5389149.1"/>
    <property type="gene ID" value="KIW84_074703"/>
</dbReference>
<evidence type="ECO:0000313" key="2">
    <source>
        <dbReference type="Proteomes" id="UP001058974"/>
    </source>
</evidence>
<comment type="caution">
    <text evidence="1">The sequence shown here is derived from an EMBL/GenBank/DDBJ whole genome shotgun (WGS) entry which is preliminary data.</text>
</comment>
<sequence>MSQISVIGKRFRFSSSNSIYEFAVIFSFSISFHTTKAPQIKEIIWTPPNSNWVKGNCDGAYVHDYNKVACGGIFTYHKAHPISPPRSVTIESTPPSKEEISGSNIPSENYIICIKIDPPEVLAYYMEICLEDNIDPLVDPLNLPDDYPAVPPPPPPSRNP</sequence>
<keyword evidence="2" id="KW-1185">Reference proteome</keyword>
<evidence type="ECO:0000313" key="1">
    <source>
        <dbReference type="EMBL" id="KAI5389149.1"/>
    </source>
</evidence>
<reference evidence="1 2" key="1">
    <citation type="journal article" date="2022" name="Nat. Genet.">
        <title>Improved pea reference genome and pan-genome highlight genomic features and evolutionary characteristics.</title>
        <authorList>
            <person name="Yang T."/>
            <person name="Liu R."/>
            <person name="Luo Y."/>
            <person name="Hu S."/>
            <person name="Wang D."/>
            <person name="Wang C."/>
            <person name="Pandey M.K."/>
            <person name="Ge S."/>
            <person name="Xu Q."/>
            <person name="Li N."/>
            <person name="Li G."/>
            <person name="Huang Y."/>
            <person name="Saxena R.K."/>
            <person name="Ji Y."/>
            <person name="Li M."/>
            <person name="Yan X."/>
            <person name="He Y."/>
            <person name="Liu Y."/>
            <person name="Wang X."/>
            <person name="Xiang C."/>
            <person name="Varshney R.K."/>
            <person name="Ding H."/>
            <person name="Gao S."/>
            <person name="Zong X."/>
        </authorList>
    </citation>
    <scope>NUCLEOTIDE SEQUENCE [LARGE SCALE GENOMIC DNA]</scope>
    <source>
        <strain evidence="1 2">cv. Zhongwan 6</strain>
    </source>
</reference>
<dbReference type="EMBL" id="JAMSHJ010000007">
    <property type="protein sequence ID" value="KAI5389149.1"/>
    <property type="molecule type" value="Genomic_DNA"/>
</dbReference>
<organism evidence="1 2">
    <name type="scientific">Pisum sativum</name>
    <name type="common">Garden pea</name>
    <name type="synonym">Lathyrus oleraceus</name>
    <dbReference type="NCBI Taxonomy" id="3888"/>
    <lineage>
        <taxon>Eukaryota</taxon>
        <taxon>Viridiplantae</taxon>
        <taxon>Streptophyta</taxon>
        <taxon>Embryophyta</taxon>
        <taxon>Tracheophyta</taxon>
        <taxon>Spermatophyta</taxon>
        <taxon>Magnoliopsida</taxon>
        <taxon>eudicotyledons</taxon>
        <taxon>Gunneridae</taxon>
        <taxon>Pentapetalae</taxon>
        <taxon>rosids</taxon>
        <taxon>fabids</taxon>
        <taxon>Fabales</taxon>
        <taxon>Fabaceae</taxon>
        <taxon>Papilionoideae</taxon>
        <taxon>50 kb inversion clade</taxon>
        <taxon>NPAAA clade</taxon>
        <taxon>Hologalegina</taxon>
        <taxon>IRL clade</taxon>
        <taxon>Fabeae</taxon>
        <taxon>Lathyrus</taxon>
    </lineage>
</organism>
<dbReference type="Proteomes" id="UP001058974">
    <property type="component" value="Chromosome 7"/>
</dbReference>